<dbReference type="FunFam" id="3.30.470.20:FF:000028">
    <property type="entry name" value="Methylcrotonoyl-CoA carboxylase subunit alpha, mitochondrial"/>
    <property type="match status" value="1"/>
</dbReference>
<dbReference type="KEGG" id="ome:OLMES_1766"/>
<dbReference type="SUPFAM" id="SSF51230">
    <property type="entry name" value="Single hybrid motif"/>
    <property type="match status" value="1"/>
</dbReference>
<keyword evidence="7 13" id="KW-0547">Nucleotide-binding</keyword>
<dbReference type="SUPFAM" id="SSF52440">
    <property type="entry name" value="PreATP-grasp domain"/>
    <property type="match status" value="1"/>
</dbReference>
<dbReference type="RefSeq" id="WP_269767748.1">
    <property type="nucleotide sequence ID" value="NZ_CP021425.1"/>
</dbReference>
<protein>
    <recommendedName>
        <fullName evidence="5">Biotin carboxylase</fullName>
    </recommendedName>
    <alternativeName>
        <fullName evidence="11">Acetyl-coenzyme A carboxylase biotin carboxylase subunit A</fullName>
    </alternativeName>
</protein>
<dbReference type="InterPro" id="IPR011764">
    <property type="entry name" value="Biotin_carboxylation_dom"/>
</dbReference>
<dbReference type="PROSITE" id="PS00188">
    <property type="entry name" value="BIOTIN"/>
    <property type="match status" value="1"/>
</dbReference>
<dbReference type="GO" id="GO:0046872">
    <property type="term" value="F:metal ion binding"/>
    <property type="evidence" value="ECO:0007669"/>
    <property type="project" value="InterPro"/>
</dbReference>
<evidence type="ECO:0000256" key="10">
    <source>
        <dbReference type="ARBA" id="ARBA00023267"/>
    </source>
</evidence>
<evidence type="ECO:0000259" key="14">
    <source>
        <dbReference type="PROSITE" id="PS50968"/>
    </source>
</evidence>
<dbReference type="PANTHER" id="PTHR18866">
    <property type="entry name" value="CARBOXYLASE:PYRUVATE/ACETYL-COA/PROPIONYL-COA CARBOXYLASE"/>
    <property type="match status" value="1"/>
</dbReference>
<dbReference type="PANTHER" id="PTHR18866:SF33">
    <property type="entry name" value="METHYLCROTONOYL-COA CARBOXYLASE SUBUNIT ALPHA, MITOCHONDRIAL-RELATED"/>
    <property type="match status" value="1"/>
</dbReference>
<proteinExistence type="predicted"/>
<evidence type="ECO:0000256" key="9">
    <source>
        <dbReference type="ARBA" id="ARBA00022946"/>
    </source>
</evidence>
<dbReference type="Gene3D" id="2.40.50.100">
    <property type="match status" value="1"/>
</dbReference>
<dbReference type="Gene3D" id="3.40.50.20">
    <property type="match status" value="1"/>
</dbReference>
<evidence type="ECO:0000313" key="18">
    <source>
        <dbReference type="Proteomes" id="UP000196027"/>
    </source>
</evidence>
<keyword evidence="8 13" id="KW-0067">ATP-binding</keyword>
<dbReference type="GO" id="GO:0005524">
    <property type="term" value="F:ATP binding"/>
    <property type="evidence" value="ECO:0007669"/>
    <property type="project" value="UniProtKB-UniRule"/>
</dbReference>
<gene>
    <name evidence="17" type="ORF">OLMES_1766</name>
</gene>
<dbReference type="PROSITE" id="PS00867">
    <property type="entry name" value="CPSASE_2"/>
    <property type="match status" value="1"/>
</dbReference>
<dbReference type="InterPro" id="IPR005481">
    <property type="entry name" value="BC-like_N"/>
</dbReference>
<feature type="domain" description="ATP-grasp" evidence="15">
    <location>
        <begin position="120"/>
        <end position="317"/>
    </location>
</feature>
<dbReference type="EMBL" id="CP021425">
    <property type="protein sequence ID" value="ARU55841.1"/>
    <property type="molecule type" value="Genomic_DNA"/>
</dbReference>
<evidence type="ECO:0000256" key="4">
    <source>
        <dbReference type="ARBA" id="ARBA00011750"/>
    </source>
</evidence>
<evidence type="ECO:0000256" key="5">
    <source>
        <dbReference type="ARBA" id="ARBA00017242"/>
    </source>
</evidence>
<name>A0A1Y0I5Z9_9GAMM</name>
<dbReference type="InterPro" id="IPR001882">
    <property type="entry name" value="Biotin_BS"/>
</dbReference>
<dbReference type="CDD" id="cd06850">
    <property type="entry name" value="biotinyl_domain"/>
    <property type="match status" value="1"/>
</dbReference>
<keyword evidence="10" id="KW-0092">Biotin</keyword>
<keyword evidence="6" id="KW-0436">Ligase</keyword>
<dbReference type="InterPro" id="IPR016185">
    <property type="entry name" value="PreATP-grasp_dom_sf"/>
</dbReference>
<evidence type="ECO:0000256" key="13">
    <source>
        <dbReference type="PROSITE-ProRule" id="PRU00409"/>
    </source>
</evidence>
<dbReference type="Pfam" id="PF00364">
    <property type="entry name" value="Biotin_lipoyl"/>
    <property type="match status" value="1"/>
</dbReference>
<dbReference type="InterPro" id="IPR005479">
    <property type="entry name" value="CPAse_ATP-bd"/>
</dbReference>
<dbReference type="PROSITE" id="PS50975">
    <property type="entry name" value="ATP_GRASP"/>
    <property type="match status" value="1"/>
</dbReference>
<keyword evidence="9" id="KW-0809">Transit peptide</keyword>
<dbReference type="InterPro" id="IPR050856">
    <property type="entry name" value="Biotin_carboxylase_complex"/>
</dbReference>
<dbReference type="InterPro" id="IPR013815">
    <property type="entry name" value="ATP_grasp_subdomain_1"/>
</dbReference>
<evidence type="ECO:0000259" key="16">
    <source>
        <dbReference type="PROSITE" id="PS50979"/>
    </source>
</evidence>
<evidence type="ECO:0000256" key="8">
    <source>
        <dbReference type="ARBA" id="ARBA00022840"/>
    </source>
</evidence>
<dbReference type="Pfam" id="PF00289">
    <property type="entry name" value="Biotin_carb_N"/>
    <property type="match status" value="1"/>
</dbReference>
<comment type="function">
    <text evidence="2">This protein is a component of the acetyl coenzyme A carboxylase complex; first, biotin carboxylase catalyzes the carboxylation of the carrier protein and then the transcarboxylase transfers the carboxyl group to form malonyl-CoA.</text>
</comment>
<comment type="cofactor">
    <cofactor evidence="1">
        <name>biotin</name>
        <dbReference type="ChEBI" id="CHEBI:57586"/>
    </cofactor>
</comment>
<reference evidence="17 18" key="1">
    <citation type="submission" date="2017-05" db="EMBL/GenBank/DDBJ databases">
        <title>Genomic insights into alkan degradation activity of Oleiphilus messinensis.</title>
        <authorList>
            <person name="Kozyavkin S.A."/>
            <person name="Slesarev A.I."/>
            <person name="Golyshin P.N."/>
            <person name="Korzhenkov A."/>
            <person name="Golyshina O.N."/>
            <person name="Toshchakov S.V."/>
        </authorList>
    </citation>
    <scope>NUCLEOTIDE SEQUENCE [LARGE SCALE GENOMIC DNA]</scope>
    <source>
        <strain evidence="17 18">ME102</strain>
    </source>
</reference>
<evidence type="ECO:0000256" key="6">
    <source>
        <dbReference type="ARBA" id="ARBA00022598"/>
    </source>
</evidence>
<dbReference type="FunFam" id="2.40.50.100:FF:000003">
    <property type="entry name" value="Acetyl-CoA carboxylase biotin carboxyl carrier protein"/>
    <property type="match status" value="1"/>
</dbReference>
<evidence type="ECO:0000256" key="12">
    <source>
        <dbReference type="ARBA" id="ARBA00048600"/>
    </source>
</evidence>
<dbReference type="InterPro" id="IPR011054">
    <property type="entry name" value="Rudment_hybrid_motif"/>
</dbReference>
<dbReference type="Proteomes" id="UP000196027">
    <property type="component" value="Chromosome"/>
</dbReference>
<dbReference type="PROSITE" id="PS50968">
    <property type="entry name" value="BIOTINYL_LIPOYL"/>
    <property type="match status" value="1"/>
</dbReference>
<dbReference type="FunFam" id="3.30.1490.20:FF:000003">
    <property type="entry name" value="acetyl-CoA carboxylase isoform X1"/>
    <property type="match status" value="1"/>
</dbReference>
<dbReference type="InterPro" id="IPR005482">
    <property type="entry name" value="Biotin_COase_C"/>
</dbReference>
<evidence type="ECO:0000259" key="15">
    <source>
        <dbReference type="PROSITE" id="PS50975"/>
    </source>
</evidence>
<dbReference type="Pfam" id="PF02786">
    <property type="entry name" value="CPSase_L_D2"/>
    <property type="match status" value="1"/>
</dbReference>
<evidence type="ECO:0000256" key="11">
    <source>
        <dbReference type="ARBA" id="ARBA00033786"/>
    </source>
</evidence>
<dbReference type="GO" id="GO:0004075">
    <property type="term" value="F:biotin carboxylase activity"/>
    <property type="evidence" value="ECO:0007669"/>
    <property type="project" value="UniProtKB-EC"/>
</dbReference>
<evidence type="ECO:0000256" key="1">
    <source>
        <dbReference type="ARBA" id="ARBA00001953"/>
    </source>
</evidence>
<dbReference type="PROSITE" id="PS00866">
    <property type="entry name" value="CPSASE_1"/>
    <property type="match status" value="1"/>
</dbReference>
<dbReference type="PROSITE" id="PS50979">
    <property type="entry name" value="BC"/>
    <property type="match status" value="1"/>
</dbReference>
<dbReference type="Gene3D" id="3.30.1490.20">
    <property type="entry name" value="ATP-grasp fold, A domain"/>
    <property type="match status" value="1"/>
</dbReference>
<dbReference type="FunFam" id="3.40.50.20:FF:000010">
    <property type="entry name" value="Propionyl-CoA carboxylase subunit alpha"/>
    <property type="match status" value="1"/>
</dbReference>
<dbReference type="InterPro" id="IPR011053">
    <property type="entry name" value="Single_hybrid_motif"/>
</dbReference>
<comment type="subunit">
    <text evidence="4">Acetyl-CoA carboxylase is a heterohexamer of biotin carboxyl carrier protein, biotin carboxylase and the two subunits of carboxyl transferase in a 2:2 complex.</text>
</comment>
<dbReference type="InterPro" id="IPR000089">
    <property type="entry name" value="Biotin_lipoyl"/>
</dbReference>
<organism evidence="17 18">
    <name type="scientific">Oleiphilus messinensis</name>
    <dbReference type="NCBI Taxonomy" id="141451"/>
    <lineage>
        <taxon>Bacteria</taxon>
        <taxon>Pseudomonadati</taxon>
        <taxon>Pseudomonadota</taxon>
        <taxon>Gammaproteobacteria</taxon>
        <taxon>Oceanospirillales</taxon>
        <taxon>Oleiphilaceae</taxon>
        <taxon>Oleiphilus</taxon>
    </lineage>
</organism>
<feature type="domain" description="Lipoyl-binding" evidence="14">
    <location>
        <begin position="588"/>
        <end position="665"/>
    </location>
</feature>
<evidence type="ECO:0000256" key="7">
    <source>
        <dbReference type="ARBA" id="ARBA00022741"/>
    </source>
</evidence>
<feature type="domain" description="Biotin carboxylation" evidence="16">
    <location>
        <begin position="1"/>
        <end position="446"/>
    </location>
</feature>
<dbReference type="SMART" id="SM00878">
    <property type="entry name" value="Biotin_carb_C"/>
    <property type="match status" value="1"/>
</dbReference>
<comment type="pathway">
    <text evidence="3">Lipid metabolism; malonyl-CoA biosynthesis; malonyl-CoA from acetyl-CoA: step 1/1.</text>
</comment>
<evidence type="ECO:0000256" key="3">
    <source>
        <dbReference type="ARBA" id="ARBA00004956"/>
    </source>
</evidence>
<evidence type="ECO:0000313" key="17">
    <source>
        <dbReference type="EMBL" id="ARU55841.1"/>
    </source>
</evidence>
<evidence type="ECO:0000256" key="2">
    <source>
        <dbReference type="ARBA" id="ARBA00003761"/>
    </source>
</evidence>
<dbReference type="Pfam" id="PF02785">
    <property type="entry name" value="Biotin_carb_C"/>
    <property type="match status" value="1"/>
</dbReference>
<keyword evidence="18" id="KW-1185">Reference proteome</keyword>
<comment type="catalytic activity">
    <reaction evidence="12">
        <text>N(6)-biotinyl-L-lysyl-[protein] + hydrogencarbonate + ATP = N(6)-carboxybiotinyl-L-lysyl-[protein] + ADP + phosphate + H(+)</text>
        <dbReference type="Rhea" id="RHEA:13501"/>
        <dbReference type="Rhea" id="RHEA-COMP:10505"/>
        <dbReference type="Rhea" id="RHEA-COMP:10506"/>
        <dbReference type="ChEBI" id="CHEBI:15378"/>
        <dbReference type="ChEBI" id="CHEBI:17544"/>
        <dbReference type="ChEBI" id="CHEBI:30616"/>
        <dbReference type="ChEBI" id="CHEBI:43474"/>
        <dbReference type="ChEBI" id="CHEBI:83144"/>
        <dbReference type="ChEBI" id="CHEBI:83145"/>
        <dbReference type="ChEBI" id="CHEBI:456216"/>
        <dbReference type="EC" id="6.3.4.14"/>
    </reaction>
</comment>
<dbReference type="Gene3D" id="3.30.470.20">
    <property type="entry name" value="ATP-grasp fold, B domain"/>
    <property type="match status" value="1"/>
</dbReference>
<accession>A0A1Y0I5Z9</accession>
<dbReference type="InterPro" id="IPR011761">
    <property type="entry name" value="ATP-grasp"/>
</dbReference>
<sequence>MFEKVLVANRGEIALRVIKSIQSSGFTAVAVFSDADRNALHVQAADEAVYIGPANVADSYLNIDRILDAARKTGADAIHPGYGFLSENAEFAKQCQAQNIKFIGPSPAAIELMGNKRAAKVAMLEADVPCVPGYEGQDQSDENLTREAQRIGFPLMIKASAGGGGRGMRLVNSADELIPMLKTARSEARNAFGDDDLILERAIISPRHIEIQVIADQHGNTLYLNERDCSIQRRHQKVVEEAPSPFVDSDLRRKMGEAAVRVAKSCQYEGAGTVEFLVDEHKNFYFLEMNTRLQVEHPVTELITGLDLVALQLDIALGLTLPLAQNEVALNGHAIEVRLYAEDPSQNFMPQTGEICSWMPLEGEGIRIDCGIAQSDHVSPHYDPMLAKLITWGKNREEARRRLLRTVQQTRLLGVTHNLQFLGELLAHPEFAKGNATTAFINEHESELVSLHERTPDEISLGLAAIILNLQHTHASGALPQERYGSIPELFRFTRSGGGQEPAHQLAIRYTPEGYEVKHQNPVVEGSEQQPDTSEITGLKVVSLGSDYLDFIHNDVRKRCHYNLDGQSIWLHLDGVTQRYSEISYAPPVTANGAGSGKIQAPMDGAVVDVQVKPGDTVSRGQLLVVIEAMKMEHPIKADVDGVVSECDLSIGQQVKSKQVLITINKAE</sequence>
<dbReference type="SUPFAM" id="SSF56059">
    <property type="entry name" value="Glutathione synthetase ATP-binding domain-like"/>
    <property type="match status" value="1"/>
</dbReference>
<dbReference type="SUPFAM" id="SSF51246">
    <property type="entry name" value="Rudiment single hybrid motif"/>
    <property type="match status" value="1"/>
</dbReference>
<dbReference type="NCBIfam" id="NF006367">
    <property type="entry name" value="PRK08591.1"/>
    <property type="match status" value="1"/>
</dbReference>
<dbReference type="AlphaFoldDB" id="A0A1Y0I5Z9"/>